<reference evidence="2" key="1">
    <citation type="submission" date="2014-03" db="EMBL/GenBank/DDBJ databases">
        <title>Draft genome sequencing of Oceanobacillus picturae strain S1 isolated from human gut.</title>
        <authorList>
            <person name="Croce O."/>
            <person name="Lagier J.C."/>
            <person name="Raoult D."/>
        </authorList>
    </citation>
    <scope>NUCLEOTIDE SEQUENCE [LARGE SCALE GENOMIC DNA]</scope>
    <source>
        <strain evidence="2">S1</strain>
    </source>
</reference>
<dbReference type="EMBL" id="CCAX010000003">
    <property type="protein sequence ID" value="CDO04750.1"/>
    <property type="molecule type" value="Genomic_DNA"/>
</dbReference>
<gene>
    <name evidence="2" type="ORF">BN988_03316</name>
</gene>
<keyword evidence="3" id="KW-1185">Reference proteome</keyword>
<keyword evidence="1" id="KW-1133">Transmembrane helix</keyword>
<comment type="caution">
    <text evidence="2">The sequence shown here is derived from an EMBL/GenBank/DDBJ whole genome shotgun (WGS) entry which is preliminary data.</text>
</comment>
<dbReference type="STRING" id="171693.BN988_03316"/>
<reference evidence="2" key="2">
    <citation type="submission" date="2014-03" db="EMBL/GenBank/DDBJ databases">
        <authorList>
            <person name="Urmite Genomes"/>
        </authorList>
    </citation>
    <scope>NUCLEOTIDE SEQUENCE</scope>
    <source>
        <strain evidence="2">S1</strain>
    </source>
</reference>
<feature type="transmembrane region" description="Helical" evidence="1">
    <location>
        <begin position="40"/>
        <end position="58"/>
    </location>
</feature>
<keyword evidence="1" id="KW-0812">Transmembrane</keyword>
<organism evidence="2 3">
    <name type="scientific">Oceanobacillus picturae</name>
    <dbReference type="NCBI Taxonomy" id="171693"/>
    <lineage>
        <taxon>Bacteria</taxon>
        <taxon>Bacillati</taxon>
        <taxon>Bacillota</taxon>
        <taxon>Bacilli</taxon>
        <taxon>Bacillales</taxon>
        <taxon>Bacillaceae</taxon>
        <taxon>Oceanobacillus</taxon>
    </lineage>
</organism>
<dbReference type="AlphaFoldDB" id="W9BER4"/>
<keyword evidence="1" id="KW-0472">Membrane</keyword>
<protein>
    <submittedName>
        <fullName evidence="2">Uncharacterized protein</fullName>
    </submittedName>
</protein>
<evidence type="ECO:0000256" key="1">
    <source>
        <dbReference type="SAM" id="Phobius"/>
    </source>
</evidence>
<name>W9BER4_9BACI</name>
<proteinExistence type="predicted"/>
<dbReference type="Proteomes" id="UP000028863">
    <property type="component" value="Unassembled WGS sequence"/>
</dbReference>
<accession>W9BER4</accession>
<evidence type="ECO:0000313" key="2">
    <source>
        <dbReference type="EMBL" id="CDO04750.1"/>
    </source>
</evidence>
<evidence type="ECO:0000313" key="3">
    <source>
        <dbReference type="Proteomes" id="UP000028863"/>
    </source>
</evidence>
<sequence>MSHRNKKIKLSTYIGIYLCIFIIIYLGVMFLKHITGGELTWFKTFGFMFGITAIYLFLRATTKHLHK</sequence>
<feature type="transmembrane region" description="Helical" evidence="1">
    <location>
        <begin position="12"/>
        <end position="34"/>
    </location>
</feature>